<gene>
    <name evidence="2" type="ORF">NOR_08030</name>
</gene>
<protein>
    <submittedName>
        <fullName evidence="2">Uncharacterized protein</fullName>
    </submittedName>
</protein>
<dbReference type="EMBL" id="AZHC01000043">
    <property type="protein sequence ID" value="OAA35275.1"/>
    <property type="molecule type" value="Genomic_DNA"/>
</dbReference>
<reference evidence="2 3" key="1">
    <citation type="journal article" date="2016" name="Genome Biol. Evol.">
        <title>Divergent and convergent evolution of fungal pathogenicity.</title>
        <authorList>
            <person name="Shang Y."/>
            <person name="Xiao G."/>
            <person name="Zheng P."/>
            <person name="Cen K."/>
            <person name="Zhan S."/>
            <person name="Wang C."/>
        </authorList>
    </citation>
    <scope>NUCLEOTIDE SEQUENCE [LARGE SCALE GENOMIC DNA]</scope>
    <source>
        <strain evidence="2 3">RCEF 4871</strain>
    </source>
</reference>
<organism evidence="2 3">
    <name type="scientific">Metarhizium rileyi (strain RCEF 4871)</name>
    <name type="common">Nomuraea rileyi</name>
    <dbReference type="NCBI Taxonomy" id="1649241"/>
    <lineage>
        <taxon>Eukaryota</taxon>
        <taxon>Fungi</taxon>
        <taxon>Dikarya</taxon>
        <taxon>Ascomycota</taxon>
        <taxon>Pezizomycotina</taxon>
        <taxon>Sordariomycetes</taxon>
        <taxon>Hypocreomycetidae</taxon>
        <taxon>Hypocreales</taxon>
        <taxon>Clavicipitaceae</taxon>
        <taxon>Metarhizium</taxon>
    </lineage>
</organism>
<evidence type="ECO:0000313" key="2">
    <source>
        <dbReference type="EMBL" id="OAA35275.1"/>
    </source>
</evidence>
<sequence length="235" mass="25660">MEEGKATVGFTTEAGEHGHPDAPSFFIYSDDDEMQESDLELELGHPDASTSFFSSDCEEMQAPDTRSEPWPMEESDVESDHDKQAEIPSSIGCAGGQVDDENTAPETPISEPRDFEPPSDTVVRGFSIDTGFEMGEDDNEALRLSLGVSRQPGEAVNNSPTEIPSPTTPGTQIAQEVRKGDRYLASPIQLHPRHAQRCCNTSPIEASNGFSKTPKLPRKRAYQMLEQETASILDG</sequence>
<evidence type="ECO:0000256" key="1">
    <source>
        <dbReference type="SAM" id="MobiDB-lite"/>
    </source>
</evidence>
<proteinExistence type="predicted"/>
<dbReference type="OrthoDB" id="4941184at2759"/>
<evidence type="ECO:0000313" key="3">
    <source>
        <dbReference type="Proteomes" id="UP000243498"/>
    </source>
</evidence>
<feature type="compositionally biased region" description="Polar residues" evidence="1">
    <location>
        <begin position="156"/>
        <end position="171"/>
    </location>
</feature>
<comment type="caution">
    <text evidence="2">The sequence shown here is derived from an EMBL/GenBank/DDBJ whole genome shotgun (WGS) entry which is preliminary data.</text>
</comment>
<dbReference type="Proteomes" id="UP000243498">
    <property type="component" value="Unassembled WGS sequence"/>
</dbReference>
<accession>A0A166RZH6</accession>
<dbReference type="AlphaFoldDB" id="A0A166RZH6"/>
<name>A0A166RZH6_METRR</name>
<feature type="compositionally biased region" description="Acidic residues" evidence="1">
    <location>
        <begin position="29"/>
        <end position="41"/>
    </location>
</feature>
<keyword evidence="3" id="KW-1185">Reference proteome</keyword>
<feature type="region of interest" description="Disordered" evidence="1">
    <location>
        <begin position="1"/>
        <end position="125"/>
    </location>
</feature>
<feature type="region of interest" description="Disordered" evidence="1">
    <location>
        <begin position="149"/>
        <end position="171"/>
    </location>
</feature>